<dbReference type="KEGG" id="frc:KX01_919"/>
<dbReference type="EMBL" id="CP009654">
    <property type="protein sequence ID" value="APC97702.1"/>
    <property type="molecule type" value="Genomic_DNA"/>
</dbReference>
<sequence>MESLVKNSSYNPTTGEEYLFHSFCRKMLYLNGDVVHDGQEMKQFKESFRVIHKTTNMKGLYIEMRQVFFIFRTKQKQ</sequence>
<evidence type="ECO:0000313" key="1">
    <source>
        <dbReference type="EMBL" id="APC97702.1"/>
    </source>
</evidence>
<dbReference type="Proteomes" id="UP000182521">
    <property type="component" value="Chromosome"/>
</dbReference>
<reference evidence="2" key="1">
    <citation type="submission" date="2014-10" db="EMBL/GenBank/DDBJ databases">
        <authorList>
            <person name="Kuske C.R."/>
            <person name="Challacombe J.F."/>
            <person name="Daligault H.E."/>
            <person name="Davenport K.W."/>
            <person name="Johnson S.L."/>
            <person name="Siddaramappa S."/>
            <person name="Petersen J.M."/>
        </authorList>
    </citation>
    <scope>NUCLEOTIDE SEQUENCE [LARGE SCALE GENOMIC DNA]</scope>
    <source>
        <strain evidence="2">CA97-1460</strain>
    </source>
</reference>
<name>A0A1J0KVS1_9GAMM</name>
<protein>
    <submittedName>
        <fullName evidence="1">Uncharacterized protein</fullName>
    </submittedName>
</protein>
<organism evidence="1 2">
    <name type="scientific">Francisella frigiditurris</name>
    <dbReference type="NCBI Taxonomy" id="1542390"/>
    <lineage>
        <taxon>Bacteria</taxon>
        <taxon>Pseudomonadati</taxon>
        <taxon>Pseudomonadota</taxon>
        <taxon>Gammaproteobacteria</taxon>
        <taxon>Thiotrichales</taxon>
        <taxon>Francisellaceae</taxon>
        <taxon>Francisella</taxon>
    </lineage>
</organism>
<gene>
    <name evidence="1" type="ORF">KX01_919</name>
</gene>
<accession>A0A1J0KVS1</accession>
<evidence type="ECO:0000313" key="2">
    <source>
        <dbReference type="Proteomes" id="UP000182521"/>
    </source>
</evidence>
<proteinExistence type="predicted"/>
<dbReference type="STRING" id="1542390.KX01_919"/>
<dbReference type="AlphaFoldDB" id="A0A1J0KVS1"/>
<keyword evidence="2" id="KW-1185">Reference proteome</keyword>
<dbReference type="RefSeq" id="WP_071663851.1">
    <property type="nucleotide sequence ID" value="NZ_CP009654.1"/>
</dbReference>